<evidence type="ECO:0000313" key="2">
    <source>
        <dbReference type="Proteomes" id="UP001385951"/>
    </source>
</evidence>
<protein>
    <submittedName>
        <fullName evidence="1">Uncharacterized protein</fullName>
    </submittedName>
</protein>
<dbReference type="Proteomes" id="UP001385951">
    <property type="component" value="Unassembled WGS sequence"/>
</dbReference>
<comment type="caution">
    <text evidence="1">The sequence shown here is derived from an EMBL/GenBank/DDBJ whole genome shotgun (WGS) entry which is preliminary data.</text>
</comment>
<proteinExistence type="predicted"/>
<reference evidence="1 2" key="1">
    <citation type="submission" date="2022-09" db="EMBL/GenBank/DDBJ databases">
        <authorList>
            <person name="Palmer J.M."/>
        </authorList>
    </citation>
    <scope>NUCLEOTIDE SEQUENCE [LARGE SCALE GENOMIC DNA]</scope>
    <source>
        <strain evidence="1 2">DSM 7382</strain>
    </source>
</reference>
<organism evidence="1 2">
    <name type="scientific">Cerrena zonata</name>
    <dbReference type="NCBI Taxonomy" id="2478898"/>
    <lineage>
        <taxon>Eukaryota</taxon>
        <taxon>Fungi</taxon>
        <taxon>Dikarya</taxon>
        <taxon>Basidiomycota</taxon>
        <taxon>Agaricomycotina</taxon>
        <taxon>Agaricomycetes</taxon>
        <taxon>Polyporales</taxon>
        <taxon>Cerrenaceae</taxon>
        <taxon>Cerrena</taxon>
    </lineage>
</organism>
<gene>
    <name evidence="1" type="ORF">QCA50_012477</name>
</gene>
<keyword evidence="2" id="KW-1185">Reference proteome</keyword>
<name>A0AAW0G077_9APHY</name>
<accession>A0AAW0G077</accession>
<dbReference type="AlphaFoldDB" id="A0AAW0G077"/>
<evidence type="ECO:0000313" key="1">
    <source>
        <dbReference type="EMBL" id="KAK7684530.1"/>
    </source>
</evidence>
<dbReference type="EMBL" id="JASBNA010000025">
    <property type="protein sequence ID" value="KAK7684530.1"/>
    <property type="molecule type" value="Genomic_DNA"/>
</dbReference>
<sequence length="121" mass="13503">MVRVETKLSPQNCLTPSQVSCCGPAWKFLLLPISWPLILPSYLVSFLHEIALCLSGNGRYNPDFFSPYLPLADGCIRSSPFSWSTFGLAHVYRKHRCVSYTSISAYRLLAGKMGSSLEDHS</sequence>